<evidence type="ECO:0000256" key="1">
    <source>
        <dbReference type="SAM" id="MobiDB-lite"/>
    </source>
</evidence>
<accession>A0ABD6ARV9</accession>
<sequence length="177" mass="19156">MDDADRPTEPGESGEPSEAPSEETLTEETPERIEPAANALAPEALQYPTFEFDDGEVGEYGGFDISQAADRDRVSAWLRDLAGGLSSHDVAVETPDGHVRFGVGPKAVEMSFDPDEDCRGDLEVTFRFSAKAMFVADDPDAAAAGARGGRGFVPIEALTTDRETFHCYNWIRDPTDP</sequence>
<evidence type="ECO:0000313" key="2">
    <source>
        <dbReference type="EMBL" id="MFD1512625.1"/>
    </source>
</evidence>
<reference evidence="2 3" key="1">
    <citation type="journal article" date="2019" name="Int. J. Syst. Evol. Microbiol.">
        <title>The Global Catalogue of Microorganisms (GCM) 10K type strain sequencing project: providing services to taxonomists for standard genome sequencing and annotation.</title>
        <authorList>
            <consortium name="The Broad Institute Genomics Platform"/>
            <consortium name="The Broad Institute Genome Sequencing Center for Infectious Disease"/>
            <person name="Wu L."/>
            <person name="Ma J."/>
        </authorList>
    </citation>
    <scope>NUCLEOTIDE SEQUENCE [LARGE SCALE GENOMIC DNA]</scope>
    <source>
        <strain evidence="2 3">CGMCC 1.12563</strain>
    </source>
</reference>
<feature type="region of interest" description="Disordered" evidence="1">
    <location>
        <begin position="1"/>
        <end position="46"/>
    </location>
</feature>
<comment type="caution">
    <text evidence="2">The sequence shown here is derived from an EMBL/GenBank/DDBJ whole genome shotgun (WGS) entry which is preliminary data.</text>
</comment>
<evidence type="ECO:0000313" key="3">
    <source>
        <dbReference type="Proteomes" id="UP001597187"/>
    </source>
</evidence>
<feature type="compositionally biased region" description="Low complexity" evidence="1">
    <location>
        <begin position="35"/>
        <end position="45"/>
    </location>
</feature>
<feature type="compositionally biased region" description="Low complexity" evidence="1">
    <location>
        <begin position="10"/>
        <end position="19"/>
    </location>
</feature>
<gene>
    <name evidence="2" type="ORF">ACFSBT_04930</name>
</gene>
<protein>
    <recommendedName>
        <fullName evidence="4">SCP2 domain-containing protein</fullName>
    </recommendedName>
</protein>
<name>A0ABD6ARV9_9EURY</name>
<dbReference type="EMBL" id="JBHUDC010000002">
    <property type="protein sequence ID" value="MFD1512625.1"/>
    <property type="molecule type" value="Genomic_DNA"/>
</dbReference>
<dbReference type="RefSeq" id="WP_250872595.1">
    <property type="nucleotide sequence ID" value="NZ_JALXFV010000002.1"/>
</dbReference>
<organism evidence="2 3">
    <name type="scientific">Halomarina rubra</name>
    <dbReference type="NCBI Taxonomy" id="2071873"/>
    <lineage>
        <taxon>Archaea</taxon>
        <taxon>Methanobacteriati</taxon>
        <taxon>Methanobacteriota</taxon>
        <taxon>Stenosarchaea group</taxon>
        <taxon>Halobacteria</taxon>
        <taxon>Halobacteriales</taxon>
        <taxon>Natronomonadaceae</taxon>
        <taxon>Halomarina</taxon>
    </lineage>
</organism>
<dbReference type="Proteomes" id="UP001597187">
    <property type="component" value="Unassembled WGS sequence"/>
</dbReference>
<evidence type="ECO:0008006" key="4">
    <source>
        <dbReference type="Google" id="ProtNLM"/>
    </source>
</evidence>
<dbReference type="AlphaFoldDB" id="A0ABD6ARV9"/>
<proteinExistence type="predicted"/>
<keyword evidence="3" id="KW-1185">Reference proteome</keyword>